<reference evidence="3 4" key="1">
    <citation type="submission" date="2018-01" db="EMBL/GenBank/DDBJ databases">
        <title>Genome sequence of Iodobacter sp. strain PCH194 isolated from Indian Trans-Himalaya.</title>
        <authorList>
            <person name="Kumar V."/>
            <person name="Thakur V."/>
            <person name="Kumar S."/>
            <person name="Singh D."/>
        </authorList>
    </citation>
    <scope>NUCLEOTIDE SEQUENCE [LARGE SCALE GENOMIC DNA]</scope>
    <source>
        <strain evidence="3 4">PCH194</strain>
    </source>
</reference>
<dbReference type="EMBL" id="CP025781">
    <property type="protein sequence ID" value="QBC44005.1"/>
    <property type="molecule type" value="Genomic_DNA"/>
</dbReference>
<dbReference type="Proteomes" id="UP000515917">
    <property type="component" value="Chromosome"/>
</dbReference>
<keyword evidence="4" id="KW-1185">Reference proteome</keyword>
<dbReference type="RefSeq" id="WP_130106564.1">
    <property type="nucleotide sequence ID" value="NZ_CP025781.1"/>
</dbReference>
<keyword evidence="1" id="KW-1133">Transmembrane helix</keyword>
<sequence length="475" mass="52262">MYTAACPSCGAPVSFRSAASVMAVCEYCQSTLLRNADEIKDIGKMSSALEDYSRIQIGTSGQYQGQGFNVVGRIQLRYDAGFWNEWYLFFDDGSAAWLADASGQYMLTKSLGAAVDAPAFANIQPDMAYLYDKRSYAFSDVRTAQCVSGAGELPFTVGKGYVAKVVDARHAARFITLDYSQGAPELFVGEAVNLADLKCQLLRSDDQITESAGRLAGKNNVLDCPSCASPLKYIAGMAMQLVCPACHMEVDCAGDKAIAIGKARQLEAFHSTLQLGDTATIENKKWLLIGLMRCSEEGEVDGDWTEYLLYHASLGFMWLVESQQGWDQIEVLNQWPEMHNAAQAMLNGKKYRKLFDYNAHVTYAAGAFNWRVHVGDKTAFTDYDLNGVRLSKERSPSEVTWSRAKRISSELVGQWFAKPIASFASGDASPSSIKSLAIMFTALLMVINLPLLIFNGFGGIWLLFFALVLVWLPAR</sequence>
<evidence type="ECO:0000313" key="4">
    <source>
        <dbReference type="Proteomes" id="UP000515917"/>
    </source>
</evidence>
<feature type="domain" description="DUF4178" evidence="2">
    <location>
        <begin position="56"/>
        <end position="193"/>
    </location>
</feature>
<feature type="transmembrane region" description="Helical" evidence="1">
    <location>
        <begin position="439"/>
        <end position="472"/>
    </location>
</feature>
<dbReference type="KEGG" id="ifl:C1H71_10965"/>
<feature type="domain" description="DUF4178" evidence="2">
    <location>
        <begin position="274"/>
        <end position="408"/>
    </location>
</feature>
<name>A0A7G3GB97_9NEIS</name>
<dbReference type="InterPro" id="IPR025235">
    <property type="entry name" value="DUF4178"/>
</dbReference>
<accession>A0A7G3GB97</accession>
<evidence type="ECO:0000313" key="3">
    <source>
        <dbReference type="EMBL" id="QBC44005.1"/>
    </source>
</evidence>
<keyword evidence="1" id="KW-0812">Transmembrane</keyword>
<dbReference type="Pfam" id="PF13785">
    <property type="entry name" value="DUF4178"/>
    <property type="match status" value="2"/>
</dbReference>
<dbReference type="AlphaFoldDB" id="A0A7G3GB97"/>
<keyword evidence="1" id="KW-0472">Membrane</keyword>
<organism evidence="3 4">
    <name type="scientific">Iodobacter fluviatilis</name>
    <dbReference type="NCBI Taxonomy" id="537"/>
    <lineage>
        <taxon>Bacteria</taxon>
        <taxon>Pseudomonadati</taxon>
        <taxon>Pseudomonadota</taxon>
        <taxon>Betaproteobacteria</taxon>
        <taxon>Neisseriales</taxon>
        <taxon>Chitinibacteraceae</taxon>
        <taxon>Iodobacter</taxon>
    </lineage>
</organism>
<gene>
    <name evidence="3" type="ORF">C1H71_10965</name>
</gene>
<protein>
    <submittedName>
        <fullName evidence="3">DUF4178 domain-containing protein</fullName>
    </submittedName>
</protein>
<proteinExistence type="predicted"/>
<evidence type="ECO:0000259" key="2">
    <source>
        <dbReference type="Pfam" id="PF13785"/>
    </source>
</evidence>
<evidence type="ECO:0000256" key="1">
    <source>
        <dbReference type="SAM" id="Phobius"/>
    </source>
</evidence>